<dbReference type="STRING" id="240015.ACP_1981"/>
<organism evidence="1 2">
    <name type="scientific">Acidobacterium capsulatum (strain ATCC 51196 / DSM 11244 / BCRC 80197 / JCM 7670 / NBRC 15755 / NCIMB 13165 / 161)</name>
    <dbReference type="NCBI Taxonomy" id="240015"/>
    <lineage>
        <taxon>Bacteria</taxon>
        <taxon>Pseudomonadati</taxon>
        <taxon>Acidobacteriota</taxon>
        <taxon>Terriglobia</taxon>
        <taxon>Terriglobales</taxon>
        <taxon>Acidobacteriaceae</taxon>
        <taxon>Acidobacterium</taxon>
    </lineage>
</organism>
<protein>
    <submittedName>
        <fullName evidence="1">Uncharacterized protein</fullName>
    </submittedName>
</protein>
<evidence type="ECO:0000313" key="1">
    <source>
        <dbReference type="EMBL" id="ACO32561.1"/>
    </source>
</evidence>
<proteinExistence type="predicted"/>
<dbReference type="Proteomes" id="UP000002207">
    <property type="component" value="Chromosome"/>
</dbReference>
<name>C1F8S7_ACIC5</name>
<sequence>MRLKFSQKTAQIAAFGSPCQLSVNDLSMFGKSLFF</sequence>
<reference evidence="1 2" key="1">
    <citation type="journal article" date="2009" name="Appl. Environ. Microbiol.">
        <title>Three genomes from the phylum Acidobacteria provide insight into the lifestyles of these microorganisms in soils.</title>
        <authorList>
            <person name="Ward N.L."/>
            <person name="Challacombe J.F."/>
            <person name="Janssen P.H."/>
            <person name="Henrissat B."/>
            <person name="Coutinho P.M."/>
            <person name="Wu M."/>
            <person name="Xie G."/>
            <person name="Haft D.H."/>
            <person name="Sait M."/>
            <person name="Badger J."/>
            <person name="Barabote R.D."/>
            <person name="Bradley B."/>
            <person name="Brettin T.S."/>
            <person name="Brinkac L.M."/>
            <person name="Bruce D."/>
            <person name="Creasy T."/>
            <person name="Daugherty S.C."/>
            <person name="Davidsen T.M."/>
            <person name="DeBoy R.T."/>
            <person name="Detter J.C."/>
            <person name="Dodson R.J."/>
            <person name="Durkin A.S."/>
            <person name="Ganapathy A."/>
            <person name="Gwinn-Giglio M."/>
            <person name="Han C.S."/>
            <person name="Khouri H."/>
            <person name="Kiss H."/>
            <person name="Kothari S.P."/>
            <person name="Madupu R."/>
            <person name="Nelson K.E."/>
            <person name="Nelson W.C."/>
            <person name="Paulsen I."/>
            <person name="Penn K."/>
            <person name="Ren Q."/>
            <person name="Rosovitz M.J."/>
            <person name="Selengut J.D."/>
            <person name="Shrivastava S."/>
            <person name="Sullivan S.A."/>
            <person name="Tapia R."/>
            <person name="Thompson L.S."/>
            <person name="Watkins K.L."/>
            <person name="Yang Q."/>
            <person name="Yu C."/>
            <person name="Zafar N."/>
            <person name="Zhou L."/>
            <person name="Kuske C.R."/>
        </authorList>
    </citation>
    <scope>NUCLEOTIDE SEQUENCE [LARGE SCALE GENOMIC DNA]</scope>
    <source>
        <strain evidence="2">ATCC 51196 / DSM 11244 / BCRC 80197 / JCM 7670 / NBRC 15755 / NCIMB 13165 / 161</strain>
    </source>
</reference>
<evidence type="ECO:0000313" key="2">
    <source>
        <dbReference type="Proteomes" id="UP000002207"/>
    </source>
</evidence>
<accession>C1F8S7</accession>
<gene>
    <name evidence="1" type="ordered locus">ACP_1981</name>
</gene>
<dbReference type="KEGG" id="aca:ACP_1981"/>
<dbReference type="InParanoid" id="C1F8S7"/>
<dbReference type="AlphaFoldDB" id="C1F8S7"/>
<keyword evidence="2" id="KW-1185">Reference proteome</keyword>
<dbReference type="HOGENOM" id="CLU_3362677_0_0_0"/>
<dbReference type="EMBL" id="CP001472">
    <property type="protein sequence ID" value="ACO32561.1"/>
    <property type="molecule type" value="Genomic_DNA"/>
</dbReference>